<protein>
    <submittedName>
        <fullName evidence="1">Uncharacterized protein</fullName>
    </submittedName>
</protein>
<dbReference type="EMBL" id="JADCTT010000003">
    <property type="protein sequence ID" value="KAF9754649.1"/>
    <property type="molecule type" value="Genomic_DNA"/>
</dbReference>
<gene>
    <name evidence="1" type="ORF">IM811_010090</name>
</gene>
<reference evidence="1" key="1">
    <citation type="submission" date="2020-10" db="EMBL/GenBank/DDBJ databases">
        <title>High-Quality Genome Resource of Clonostachys rosea strain S41 by Oxford Nanopore Long-Read Sequencing.</title>
        <authorList>
            <person name="Wang H."/>
        </authorList>
    </citation>
    <scope>NUCLEOTIDE SEQUENCE</scope>
    <source>
        <strain evidence="1">S41</strain>
    </source>
</reference>
<name>A0A8H7TPF2_BIOOC</name>
<organism evidence="1 2">
    <name type="scientific">Bionectria ochroleuca</name>
    <name type="common">Gliocladium roseum</name>
    <dbReference type="NCBI Taxonomy" id="29856"/>
    <lineage>
        <taxon>Eukaryota</taxon>
        <taxon>Fungi</taxon>
        <taxon>Dikarya</taxon>
        <taxon>Ascomycota</taxon>
        <taxon>Pezizomycotina</taxon>
        <taxon>Sordariomycetes</taxon>
        <taxon>Hypocreomycetidae</taxon>
        <taxon>Hypocreales</taxon>
        <taxon>Bionectriaceae</taxon>
        <taxon>Clonostachys</taxon>
    </lineage>
</organism>
<sequence length="107" mass="11046">MEWPAAACLGLACDRENRRLGSNLPPHTDVGCLLCEHLQRMHVAAILGDSLPGADDLTPGHAIRLVSLVGEAGGMNAWTGASHSWSPSSGAGDDLKIRASGACMLGT</sequence>
<proteinExistence type="predicted"/>
<dbReference type="AlphaFoldDB" id="A0A8H7TPF2"/>
<dbReference type="Proteomes" id="UP000616885">
    <property type="component" value="Unassembled WGS sequence"/>
</dbReference>
<comment type="caution">
    <text evidence="1">The sequence shown here is derived from an EMBL/GenBank/DDBJ whole genome shotgun (WGS) entry which is preliminary data.</text>
</comment>
<accession>A0A8H7TPF2</accession>
<evidence type="ECO:0000313" key="1">
    <source>
        <dbReference type="EMBL" id="KAF9754649.1"/>
    </source>
</evidence>
<evidence type="ECO:0000313" key="2">
    <source>
        <dbReference type="Proteomes" id="UP000616885"/>
    </source>
</evidence>